<dbReference type="FunFam" id="1.20.120.350:FF:000008">
    <property type="entry name" value="Voltage-dependent T-type calcium channel subunit alpha"/>
    <property type="match status" value="1"/>
</dbReference>
<dbReference type="GO" id="GO:0043005">
    <property type="term" value="C:neuron projection"/>
    <property type="evidence" value="ECO:0007669"/>
    <property type="project" value="TreeGrafter"/>
</dbReference>
<proteinExistence type="inferred from homology"/>
<feature type="region of interest" description="Disordered" evidence="13">
    <location>
        <begin position="245"/>
        <end position="280"/>
    </location>
</feature>
<feature type="compositionally biased region" description="Polar residues" evidence="13">
    <location>
        <begin position="1154"/>
        <end position="1167"/>
    </location>
</feature>
<evidence type="ECO:0000259" key="15">
    <source>
        <dbReference type="Pfam" id="PF00520"/>
    </source>
</evidence>
<dbReference type="GO" id="GO:0045956">
    <property type="term" value="P:positive regulation of calcium ion-dependent exocytosis"/>
    <property type="evidence" value="ECO:0007669"/>
    <property type="project" value="TreeGrafter"/>
</dbReference>
<dbReference type="Gene3D" id="1.20.120.350">
    <property type="entry name" value="Voltage-gated potassium channels. Chain C"/>
    <property type="match status" value="1"/>
</dbReference>
<dbReference type="Gene3D" id="1.10.287.70">
    <property type="match status" value="3"/>
</dbReference>
<dbReference type="STRING" id="84645.A0A498L364"/>
<dbReference type="EMBL" id="QBIY01013498">
    <property type="protein sequence ID" value="RXN02548.1"/>
    <property type="molecule type" value="Genomic_DNA"/>
</dbReference>
<keyword evidence="12" id="KW-0109">Calcium transport</keyword>
<evidence type="ECO:0000313" key="16">
    <source>
        <dbReference type="EMBL" id="RXN02548.1"/>
    </source>
</evidence>
<feature type="domain" description="Ion transport" evidence="15">
    <location>
        <begin position="412"/>
        <end position="634"/>
    </location>
</feature>
<dbReference type="InterPro" id="IPR005821">
    <property type="entry name" value="Ion_trans_dom"/>
</dbReference>
<feature type="binding site" evidence="11">
    <location>
        <position position="621"/>
    </location>
    <ligand>
        <name>Ca(2+)</name>
        <dbReference type="ChEBI" id="CHEBI:29108"/>
    </ligand>
</feature>
<dbReference type="GO" id="GO:0005891">
    <property type="term" value="C:voltage-gated calcium channel complex"/>
    <property type="evidence" value="ECO:0007669"/>
    <property type="project" value="InterPro"/>
</dbReference>
<comment type="similarity">
    <text evidence="12">Belongs to the calcium channel alpha-1 subunit (TC 1.A.1.11) family.</text>
</comment>
<feature type="transmembrane region" description="Helical" evidence="14">
    <location>
        <begin position="59"/>
        <end position="76"/>
    </location>
</feature>
<dbReference type="FunFam" id="1.10.287.70:FF:000117">
    <property type="entry name" value="Voltage-gated Ca2+ channel, alpha subunit"/>
    <property type="match status" value="1"/>
</dbReference>
<keyword evidence="5 12" id="KW-0851">Voltage-gated channel</keyword>
<keyword evidence="8 14" id="KW-0472">Membrane</keyword>
<evidence type="ECO:0000256" key="4">
    <source>
        <dbReference type="ARBA" id="ARBA00022737"/>
    </source>
</evidence>
<keyword evidence="3 14" id="KW-0812">Transmembrane</keyword>
<dbReference type="SUPFAM" id="SSF81324">
    <property type="entry name" value="Voltage-gated potassium channels"/>
    <property type="match status" value="3"/>
</dbReference>
<evidence type="ECO:0000256" key="2">
    <source>
        <dbReference type="ARBA" id="ARBA00022448"/>
    </source>
</evidence>
<feature type="compositionally biased region" description="Basic and acidic residues" evidence="13">
    <location>
        <begin position="132"/>
        <end position="150"/>
    </location>
</feature>
<comment type="subcellular location">
    <subcellularLocation>
        <location evidence="1 12">Membrane</location>
        <topology evidence="1 12">Multi-pass membrane protein</topology>
    </subcellularLocation>
</comment>
<dbReference type="GO" id="GO:0070509">
    <property type="term" value="P:calcium ion import"/>
    <property type="evidence" value="ECO:0007669"/>
    <property type="project" value="TreeGrafter"/>
</dbReference>
<feature type="compositionally biased region" description="Low complexity" evidence="13">
    <location>
        <begin position="1004"/>
        <end position="1014"/>
    </location>
</feature>
<evidence type="ECO:0000256" key="13">
    <source>
        <dbReference type="SAM" id="MobiDB-lite"/>
    </source>
</evidence>
<feature type="domain" description="Ion transport" evidence="15">
    <location>
        <begin position="30"/>
        <end position="125"/>
    </location>
</feature>
<evidence type="ECO:0000256" key="10">
    <source>
        <dbReference type="ARBA" id="ARBA00023303"/>
    </source>
</evidence>
<feature type="compositionally biased region" description="Polar residues" evidence="13">
    <location>
        <begin position="906"/>
        <end position="918"/>
    </location>
</feature>
<feature type="domain" description="Ion transport" evidence="15">
    <location>
        <begin position="782"/>
        <end position="866"/>
    </location>
</feature>
<sequence>MFTLEMILKLTAFGFFEYLRNPYNIFDGIIVIISILGMHIFGCKFSLKTEAGDTVPDRKNFDSLLWAIVTVFQILTQEDWNMVLYNGMASTSPLAALYFVALMTFGNYVLFNLLVAILVEGFQAEGDANRSYSDDDRSSCNLEETEKKDSLQLSDPKISTLTPNGHLDLAPAPNARGLYPSERLSFALGSRKSSVSSLGRASLEQTTLCPGRASLYNNWGRPARPGIWSRRSSWNSLGRSSRCLGMGGGGSLRVRSPHSRPAEQESLLSPPPPPLHPPLLSRRFIPRRERRALSLELPELLQVPGPALPPLHPRQRKKSFSGGLGSVGEHQDCNGKTPSVQPQIINEVYPQVNTRKDREDLDDELDYSLCFRIQKMIEVYRPDWCETREDWSVFLFSPQNKFRLLCQSIIAHKLFDYVVLAFIFSNCITVALERPKILQGSLERLFLTVSNYIFTAIFVGEMTLKVVSMGLYLGEQAYLRSSWNILDGFLVFVSLIDIVVSMAGGAKILGVLRVLRLLRTLRPLRVISRAPGLKLVVETLITSLKPIGNIVLICCAFFIIFGILGVQLFKGKFYYCLGLDVKNITNKSDCLLANYKWVHHKYNFDNLGQALMSLFVLASKDGWVNIMYHGLDAVAVDQQAQKLPYYASYSHVRLMIHTLCTSHYLDIFITFIICVNVVTMSLEHYSQPHSLEIALKYCNYFFTSTFVLEAVLKLIAFGFRRFFKDRWNQLDLAIVLLSVMGITLEEIEISAALPINPTIIRIMRVLRIARVCNEDYPCEGMSRHATFENFGMAFLTLFQVSTGDNWNGIMKDTLRECPPAEYTCNPSLQFISPLYFVSFVLTAQFVLINVVVAVLMKHLDDSNKEAQEEAEMDAEIELELAQGTLCCIGGGASVVERSSGGHQGAGPSSTVPPHSPNTHPGAHEPNSARKLYSPAQENLWLDSVSLLIKDSFEGEMLMIDNLSGSVFHHYSSPPVCKDCRTHPQEQIHMAELEQASLRSEQLSDKSSSPALPDDLSLDEQSVYQMAAKEGKERGCDEYLNTEDPGGRGHSRLRRPSRVHSSGAEDGAAVNGAGSHHNTPARHSIGGVPCSSGNQEYPGVSGASSRSTTPIRLPAEFFHPAAAALPAPPRGRPGHKPRGLRLTSPASWASLRSPGANTRLLTTQYPSHSDSSLATGSSESSLPATMEEGLSFIVSTTQPLLDTLLDDRASLSTETLRPSPPAGQSLQTTRGHQRSKSSCERDINAGRTRQGSDEDVGMVRCGSNQTCDSQQLSETQSSLSLTSLLPPSSLAPPSVKKCNSMGSLDQGTLTTLTKEPQGKITSPWKEGRRESQSEAAQGKNEESTSQITIVGSRRNR</sequence>
<feature type="transmembrane region" description="Helical" evidence="14">
    <location>
        <begin position="547"/>
        <end position="569"/>
    </location>
</feature>
<organism evidence="16 17">
    <name type="scientific">Labeo rohita</name>
    <name type="common">Indian major carp</name>
    <name type="synonym">Cyprinus rohita</name>
    <dbReference type="NCBI Taxonomy" id="84645"/>
    <lineage>
        <taxon>Eukaryota</taxon>
        <taxon>Metazoa</taxon>
        <taxon>Chordata</taxon>
        <taxon>Craniata</taxon>
        <taxon>Vertebrata</taxon>
        <taxon>Euteleostomi</taxon>
        <taxon>Actinopterygii</taxon>
        <taxon>Neopterygii</taxon>
        <taxon>Teleostei</taxon>
        <taxon>Ostariophysi</taxon>
        <taxon>Cypriniformes</taxon>
        <taxon>Cyprinidae</taxon>
        <taxon>Labeoninae</taxon>
        <taxon>Labeonini</taxon>
        <taxon>Labeo</taxon>
    </lineage>
</organism>
<feature type="transmembrane region" description="Helical" evidence="14">
    <location>
        <begin position="452"/>
        <end position="473"/>
    </location>
</feature>
<protein>
    <submittedName>
        <fullName evidence="16">Voltage-dependent T-type calcium channel subunit alpha-1I-like protein</fullName>
    </submittedName>
</protein>
<evidence type="ECO:0000256" key="11">
    <source>
        <dbReference type="PIRSR" id="PIRSR602077-1"/>
    </source>
</evidence>
<dbReference type="Pfam" id="PF00520">
    <property type="entry name" value="Ion_trans"/>
    <property type="match status" value="4"/>
</dbReference>
<evidence type="ECO:0000256" key="6">
    <source>
        <dbReference type="ARBA" id="ARBA00022989"/>
    </source>
</evidence>
<keyword evidence="2" id="KW-0813">Transport</keyword>
<feature type="transmembrane region" description="Helical" evidence="14">
    <location>
        <begin position="25"/>
        <end position="47"/>
    </location>
</feature>
<reference evidence="16 17" key="1">
    <citation type="submission" date="2018-03" db="EMBL/GenBank/DDBJ databases">
        <title>Draft genome sequence of Rohu Carp (Labeo rohita).</title>
        <authorList>
            <person name="Das P."/>
            <person name="Kushwaha B."/>
            <person name="Joshi C.G."/>
            <person name="Kumar D."/>
            <person name="Nagpure N.S."/>
            <person name="Sahoo L."/>
            <person name="Das S.P."/>
            <person name="Bit A."/>
            <person name="Patnaik S."/>
            <person name="Meher P.K."/>
            <person name="Jayasankar P."/>
            <person name="Koringa P.G."/>
            <person name="Patel N.V."/>
            <person name="Hinsu A.T."/>
            <person name="Kumar R."/>
            <person name="Pandey M."/>
            <person name="Agarwal S."/>
            <person name="Srivastava S."/>
            <person name="Singh M."/>
            <person name="Iquebal M.A."/>
            <person name="Jaiswal S."/>
            <person name="Angadi U.B."/>
            <person name="Kumar N."/>
            <person name="Raza M."/>
            <person name="Shah T.M."/>
            <person name="Rai A."/>
            <person name="Jena J.K."/>
        </authorList>
    </citation>
    <scope>NUCLEOTIDE SEQUENCE [LARGE SCALE GENOMIC DNA]</scope>
    <source>
        <strain evidence="16">DASCIFA01</strain>
        <tissue evidence="16">Testis</tissue>
    </source>
</reference>
<feature type="compositionally biased region" description="Basic residues" evidence="13">
    <location>
        <begin position="1048"/>
        <end position="1057"/>
    </location>
</feature>
<evidence type="ECO:0000256" key="5">
    <source>
        <dbReference type="ARBA" id="ARBA00022882"/>
    </source>
</evidence>
<feature type="transmembrane region" description="Helical" evidence="14">
    <location>
        <begin position="834"/>
        <end position="856"/>
    </location>
</feature>
<feature type="compositionally biased region" description="Low complexity" evidence="13">
    <location>
        <begin position="1268"/>
        <end position="1293"/>
    </location>
</feature>
<feature type="compositionally biased region" description="Polar residues" evidence="13">
    <location>
        <begin position="1299"/>
        <end position="1313"/>
    </location>
</feature>
<feature type="transmembrane region" description="Helical" evidence="14">
    <location>
        <begin position="485"/>
        <end position="509"/>
    </location>
</feature>
<evidence type="ECO:0000256" key="7">
    <source>
        <dbReference type="ARBA" id="ARBA00023065"/>
    </source>
</evidence>
<gene>
    <name evidence="16" type="ORF">ROHU_035863</name>
</gene>
<dbReference type="FunFam" id="1.10.287.70:FF:000136">
    <property type="entry name" value="Voltage-dependent T-type calcium channel subunit alpha"/>
    <property type="match status" value="1"/>
</dbReference>
<feature type="domain" description="Ion transport" evidence="15">
    <location>
        <begin position="663"/>
        <end position="772"/>
    </location>
</feature>
<keyword evidence="11 12" id="KW-0106">Calcium</keyword>
<feature type="region of interest" description="Disordered" evidence="13">
    <location>
        <begin position="127"/>
        <end position="152"/>
    </location>
</feature>
<feature type="binding site" evidence="11">
    <location>
        <position position="78"/>
    </location>
    <ligand>
        <name>Ca(2+)</name>
        <dbReference type="ChEBI" id="CHEBI:29108"/>
    </ligand>
</feature>
<dbReference type="GO" id="GO:0005248">
    <property type="term" value="F:voltage-gated sodium channel activity"/>
    <property type="evidence" value="ECO:0007669"/>
    <property type="project" value="TreeGrafter"/>
</dbReference>
<feature type="compositionally biased region" description="Low complexity" evidence="13">
    <location>
        <begin position="1168"/>
        <end position="1180"/>
    </location>
</feature>
<evidence type="ECO:0000256" key="9">
    <source>
        <dbReference type="ARBA" id="ARBA00023180"/>
    </source>
</evidence>
<feature type="transmembrane region" description="Helical" evidence="14">
    <location>
        <begin position="700"/>
        <end position="719"/>
    </location>
</feature>
<comment type="caution">
    <text evidence="16">The sequence shown here is derived from an EMBL/GenBank/DDBJ whole genome shotgun (WGS) entry which is preliminary data.</text>
</comment>
<feature type="transmembrane region" description="Helical" evidence="14">
    <location>
        <begin position="414"/>
        <end position="432"/>
    </location>
</feature>
<feature type="compositionally biased region" description="Polar residues" evidence="13">
    <location>
        <begin position="1211"/>
        <end position="1229"/>
    </location>
</feature>
<keyword evidence="4" id="KW-0677">Repeat</keyword>
<feature type="region of interest" description="Disordered" evidence="13">
    <location>
        <begin position="996"/>
        <end position="1107"/>
    </location>
</feature>
<keyword evidence="12" id="KW-0107">Calcium channel</keyword>
<feature type="transmembrane region" description="Helical" evidence="14">
    <location>
        <begin position="96"/>
        <end position="119"/>
    </location>
</feature>
<dbReference type="GO" id="GO:0008332">
    <property type="term" value="F:low voltage-gated calcium channel activity"/>
    <property type="evidence" value="ECO:0007669"/>
    <property type="project" value="TreeGrafter"/>
</dbReference>
<dbReference type="PANTHER" id="PTHR10037:SF209">
    <property type="entry name" value="VOLTAGE-DEPENDENT T-TYPE CALCIUM CHANNEL SUBUNIT ALPHA"/>
    <property type="match status" value="1"/>
</dbReference>
<evidence type="ECO:0000256" key="8">
    <source>
        <dbReference type="ARBA" id="ARBA00023136"/>
    </source>
</evidence>
<dbReference type="FunFam" id="1.20.120.350:FF:000009">
    <property type="entry name" value="Voltage-dependent T-type calcium channel subunit alpha"/>
    <property type="match status" value="1"/>
</dbReference>
<keyword evidence="7" id="KW-0406">Ion transport</keyword>
<evidence type="ECO:0000256" key="12">
    <source>
        <dbReference type="RuleBase" id="RU003808"/>
    </source>
</evidence>
<feature type="region of interest" description="Disordered" evidence="13">
    <location>
        <begin position="304"/>
        <end position="340"/>
    </location>
</feature>
<keyword evidence="6 14" id="KW-1133">Transmembrane helix</keyword>
<dbReference type="InterPro" id="IPR002077">
    <property type="entry name" value="VDCCAlpha1"/>
</dbReference>
<feature type="region of interest" description="Disordered" evidence="13">
    <location>
        <begin position="897"/>
        <end position="928"/>
    </location>
</feature>
<feature type="region of interest" description="Disordered" evidence="13">
    <location>
        <begin position="1211"/>
        <end position="1355"/>
    </location>
</feature>
<dbReference type="InterPro" id="IPR027359">
    <property type="entry name" value="Volt_channel_dom_sf"/>
</dbReference>
<dbReference type="InterPro" id="IPR043203">
    <property type="entry name" value="VGCC_Ca_Na"/>
</dbReference>
<feature type="region of interest" description="Disordered" evidence="13">
    <location>
        <begin position="1122"/>
        <end position="1181"/>
    </location>
</feature>
<name>A0A498L364_LABRO</name>
<accession>A0A498L364</accession>
<evidence type="ECO:0000256" key="3">
    <source>
        <dbReference type="ARBA" id="ARBA00022692"/>
    </source>
</evidence>
<feature type="transmembrane region" description="Helical" evidence="14">
    <location>
        <begin position="663"/>
        <end position="680"/>
    </location>
</feature>
<dbReference type="GO" id="GO:0086010">
    <property type="term" value="P:membrane depolarization during action potential"/>
    <property type="evidence" value="ECO:0007669"/>
    <property type="project" value="TreeGrafter"/>
</dbReference>
<keyword evidence="11" id="KW-0479">Metal-binding</keyword>
<dbReference type="Proteomes" id="UP000290572">
    <property type="component" value="Unassembled WGS sequence"/>
</dbReference>
<dbReference type="PRINTS" id="PR00167">
    <property type="entry name" value="CACHANNEL"/>
</dbReference>
<dbReference type="GO" id="GO:0001518">
    <property type="term" value="C:voltage-gated sodium channel complex"/>
    <property type="evidence" value="ECO:0007669"/>
    <property type="project" value="TreeGrafter"/>
</dbReference>
<evidence type="ECO:0000256" key="1">
    <source>
        <dbReference type="ARBA" id="ARBA00004141"/>
    </source>
</evidence>
<evidence type="ECO:0000256" key="14">
    <source>
        <dbReference type="SAM" id="Phobius"/>
    </source>
</evidence>
<dbReference type="GO" id="GO:0046872">
    <property type="term" value="F:metal ion binding"/>
    <property type="evidence" value="ECO:0007669"/>
    <property type="project" value="UniProtKB-KW"/>
</dbReference>
<evidence type="ECO:0000313" key="17">
    <source>
        <dbReference type="Proteomes" id="UP000290572"/>
    </source>
</evidence>
<keyword evidence="9" id="KW-0325">Glycoprotein</keyword>
<keyword evidence="17" id="KW-1185">Reference proteome</keyword>
<keyword evidence="10" id="KW-0407">Ion channel</keyword>
<dbReference type="PANTHER" id="PTHR10037">
    <property type="entry name" value="VOLTAGE-GATED CATION CHANNEL CALCIUM AND SODIUM"/>
    <property type="match status" value="1"/>
</dbReference>